<feature type="transmembrane region" description="Helical" evidence="7">
    <location>
        <begin position="87"/>
        <end position="106"/>
    </location>
</feature>
<comment type="caution">
    <text evidence="9">The sequence shown here is derived from an EMBL/GenBank/DDBJ whole genome shotgun (WGS) entry which is preliminary data.</text>
</comment>
<dbReference type="GO" id="GO:0022857">
    <property type="term" value="F:transmembrane transporter activity"/>
    <property type="evidence" value="ECO:0007669"/>
    <property type="project" value="UniProtKB-UniRule"/>
</dbReference>
<comment type="subunit">
    <text evidence="7">The complex comprises the extracytoplasmic solute receptor protein and the two transmembrane proteins.</text>
</comment>
<reference evidence="9 10" key="1">
    <citation type="submission" date="2019-07" db="EMBL/GenBank/DDBJ databases">
        <title>Qingshengfaniella alkalisoli gen. nov., sp. nov., isolated from saline soil.</title>
        <authorList>
            <person name="Xu L."/>
            <person name="Huang X.-X."/>
            <person name="Sun J.-Q."/>
        </authorList>
    </citation>
    <scope>NUCLEOTIDE SEQUENCE [LARGE SCALE GENOMIC DNA]</scope>
    <source>
        <strain evidence="9 10">DSM 27279</strain>
    </source>
</reference>
<evidence type="ECO:0000256" key="1">
    <source>
        <dbReference type="ARBA" id="ARBA00004429"/>
    </source>
</evidence>
<feature type="transmembrane region" description="Helical" evidence="7">
    <location>
        <begin position="279"/>
        <end position="299"/>
    </location>
</feature>
<feature type="transmembrane region" description="Helical" evidence="7">
    <location>
        <begin position="399"/>
        <end position="426"/>
    </location>
</feature>
<keyword evidence="6 7" id="KW-0472">Membrane</keyword>
<dbReference type="InterPro" id="IPR004681">
    <property type="entry name" value="TRAP_DctM"/>
</dbReference>
<evidence type="ECO:0000259" key="8">
    <source>
        <dbReference type="Pfam" id="PF06808"/>
    </source>
</evidence>
<keyword evidence="3 7" id="KW-0997">Cell inner membrane</keyword>
<dbReference type="EMBL" id="VLTJ01000011">
    <property type="protein sequence ID" value="TSH97133.1"/>
    <property type="molecule type" value="Genomic_DNA"/>
</dbReference>
<feature type="transmembrane region" description="Helical" evidence="7">
    <location>
        <begin position="56"/>
        <end position="75"/>
    </location>
</feature>
<dbReference type="AlphaFoldDB" id="A0A556AVZ8"/>
<evidence type="ECO:0000256" key="2">
    <source>
        <dbReference type="ARBA" id="ARBA00022475"/>
    </source>
</evidence>
<dbReference type="GO" id="GO:0005886">
    <property type="term" value="C:plasma membrane"/>
    <property type="evidence" value="ECO:0007669"/>
    <property type="project" value="UniProtKB-SubCell"/>
</dbReference>
<feature type="transmembrane region" description="Helical" evidence="7">
    <location>
        <begin position="141"/>
        <end position="168"/>
    </location>
</feature>
<proteinExistence type="inferred from homology"/>
<feature type="transmembrane region" description="Helical" evidence="7">
    <location>
        <begin position="249"/>
        <end position="267"/>
    </location>
</feature>
<feature type="transmembrane region" description="Helical" evidence="7">
    <location>
        <begin position="311"/>
        <end position="333"/>
    </location>
</feature>
<name>A0A556AVZ8_9BURK</name>
<feature type="transmembrane region" description="Helical" evidence="7">
    <location>
        <begin position="340"/>
        <end position="357"/>
    </location>
</feature>
<accession>A0A556AVZ8</accession>
<sequence>MSPEVTGVVGILVLLVLLAVRMPIALSMATVGLGGFTYLVGWEPALAILESAPTDVLTNFGFSAIPLFIFMGVLASKARMAGELFDMARTVFGAWRGGMAMAAVMASGTFSAISGSSLATAATISKVALPEMEKKGYAQSLASGVLAAGGTLGVIIPPSIALLLYGLITEQSVGALFIAALVPGLLGVVCYALAVWLVVTLKPQLAGEPMPATTFGEKVRSLRSVGPFLIIFLIVLGGLYTGFFTPTEAAAVGTFATLVVAVMRGVGLHDIVSAVGESLAMAVVIFFMLLGAEIFGYFLSVSRLSFYISDLISGAGMAPIGVLLCILLLYLVLGCFMDSMAMMLLTVPVVFPAVMAAGFDPIWFGVITVITVEIGLITPPVGMNVFVIKAAARHVPLSAIFRGVTPFIVADLFRLALLVAFPWLMIGVLVG</sequence>
<evidence type="ECO:0000256" key="5">
    <source>
        <dbReference type="ARBA" id="ARBA00022989"/>
    </source>
</evidence>
<comment type="subcellular location">
    <subcellularLocation>
        <location evidence="1 7">Cell inner membrane</location>
        <topology evidence="1 7">Multi-pass membrane protein</topology>
    </subcellularLocation>
</comment>
<feature type="transmembrane region" description="Helical" evidence="7">
    <location>
        <begin position="174"/>
        <end position="201"/>
    </location>
</feature>
<gene>
    <name evidence="9" type="ORF">FOZ76_07390</name>
</gene>
<organism evidence="9 10">
    <name type="scientific">Verticiella sediminum</name>
    <dbReference type="NCBI Taxonomy" id="1247510"/>
    <lineage>
        <taxon>Bacteria</taxon>
        <taxon>Pseudomonadati</taxon>
        <taxon>Pseudomonadota</taxon>
        <taxon>Betaproteobacteria</taxon>
        <taxon>Burkholderiales</taxon>
        <taxon>Alcaligenaceae</taxon>
        <taxon>Verticiella</taxon>
    </lineage>
</organism>
<dbReference type="OrthoDB" id="9796052at2"/>
<feature type="transmembrane region" description="Helical" evidence="7">
    <location>
        <begin position="363"/>
        <end position="387"/>
    </location>
</feature>
<dbReference type="InterPro" id="IPR010656">
    <property type="entry name" value="DctM"/>
</dbReference>
<dbReference type="RefSeq" id="WP_143947500.1">
    <property type="nucleotide sequence ID" value="NZ_BAABMB010000002.1"/>
</dbReference>
<dbReference type="Proteomes" id="UP000318405">
    <property type="component" value="Unassembled WGS sequence"/>
</dbReference>
<comment type="similarity">
    <text evidence="7">Belongs to the TRAP transporter large permease family.</text>
</comment>
<keyword evidence="10" id="KW-1185">Reference proteome</keyword>
<feature type="domain" description="TRAP C4-dicarboxylate transport system permease DctM subunit" evidence="8">
    <location>
        <begin position="12"/>
        <end position="424"/>
    </location>
</feature>
<protein>
    <recommendedName>
        <fullName evidence="7">TRAP transporter large permease protein</fullName>
    </recommendedName>
</protein>
<evidence type="ECO:0000256" key="7">
    <source>
        <dbReference type="RuleBase" id="RU369079"/>
    </source>
</evidence>
<evidence type="ECO:0000256" key="6">
    <source>
        <dbReference type="ARBA" id="ARBA00023136"/>
    </source>
</evidence>
<evidence type="ECO:0000313" key="10">
    <source>
        <dbReference type="Proteomes" id="UP000318405"/>
    </source>
</evidence>
<keyword evidence="5 7" id="KW-1133">Transmembrane helix</keyword>
<feature type="transmembrane region" description="Helical" evidence="7">
    <location>
        <begin position="222"/>
        <end position="243"/>
    </location>
</feature>
<keyword evidence="2" id="KW-1003">Cell membrane</keyword>
<evidence type="ECO:0000313" key="9">
    <source>
        <dbReference type="EMBL" id="TSH97133.1"/>
    </source>
</evidence>
<evidence type="ECO:0000256" key="3">
    <source>
        <dbReference type="ARBA" id="ARBA00022519"/>
    </source>
</evidence>
<keyword evidence="7" id="KW-0813">Transport</keyword>
<comment type="function">
    <text evidence="7">Part of the tripartite ATP-independent periplasmic (TRAP) transport system.</text>
</comment>
<dbReference type="PANTHER" id="PTHR33362:SF5">
    <property type="entry name" value="C4-DICARBOXYLATE TRAP TRANSPORTER LARGE PERMEASE PROTEIN DCTM"/>
    <property type="match status" value="1"/>
</dbReference>
<evidence type="ECO:0000256" key="4">
    <source>
        <dbReference type="ARBA" id="ARBA00022692"/>
    </source>
</evidence>
<dbReference type="PANTHER" id="PTHR33362">
    <property type="entry name" value="SIALIC ACID TRAP TRANSPORTER PERMEASE PROTEIN SIAT-RELATED"/>
    <property type="match status" value="1"/>
</dbReference>
<keyword evidence="4 7" id="KW-0812">Transmembrane</keyword>
<dbReference type="NCBIfam" id="TIGR00786">
    <property type="entry name" value="dctM"/>
    <property type="match status" value="1"/>
</dbReference>
<dbReference type="Pfam" id="PF06808">
    <property type="entry name" value="DctM"/>
    <property type="match status" value="1"/>
</dbReference>
<dbReference type="PIRSF" id="PIRSF006066">
    <property type="entry name" value="HI0050"/>
    <property type="match status" value="1"/>
</dbReference>